<dbReference type="GO" id="GO:0043571">
    <property type="term" value="P:maintenance of CRISPR repeat elements"/>
    <property type="evidence" value="ECO:0007669"/>
    <property type="project" value="InterPro"/>
</dbReference>
<sequence>MSLGAFLDLEFDTQALPAEQAVATWLSRLHGFLMQGAVRGMAIDFPEWLPAAGGIGARPGARLRLLGATEHLELLQDRVATAQLLETTRSKVVAQGTVPAVHTAVSTTRCHRADRLAKILRNPRSIIFTGKEGEITDEVRLAARKIGMKPEVFLASQTLTQQLMQARRESVRFYCPSASTGKDFEISVRRAPLPAVSDVQRFSTYGLALEGTSIPSFTGV</sequence>
<dbReference type="Gene3D" id="3.30.70.2540">
    <property type="entry name" value="CRISPR-associated endoribonuclease Cas6/Csy4"/>
    <property type="match status" value="1"/>
</dbReference>
<dbReference type="EMBL" id="JACHLI010000018">
    <property type="protein sequence ID" value="MBB4865334.1"/>
    <property type="molecule type" value="Genomic_DNA"/>
</dbReference>
<protein>
    <submittedName>
        <fullName evidence="1">Uncharacterized protein</fullName>
    </submittedName>
</protein>
<reference evidence="1 2" key="1">
    <citation type="submission" date="2020-08" db="EMBL/GenBank/DDBJ databases">
        <title>Functional genomics of gut bacteria from endangered species of beetles.</title>
        <authorList>
            <person name="Carlos-Shanley C."/>
        </authorList>
    </citation>
    <scope>NUCLEOTIDE SEQUENCE [LARGE SCALE GENOMIC DNA]</scope>
    <source>
        <strain evidence="1 2">S00179</strain>
    </source>
</reference>
<comment type="caution">
    <text evidence="1">The sequence shown here is derived from an EMBL/GenBank/DDBJ whole genome shotgun (WGS) entry which is preliminary data.</text>
</comment>
<dbReference type="InterPro" id="IPR013396">
    <property type="entry name" value="CRISPR-assoc_prot_Csy4"/>
</dbReference>
<proteinExistence type="predicted"/>
<dbReference type="InterPro" id="IPR042564">
    <property type="entry name" value="CRISPR-Cas6/Csy4_sf"/>
</dbReference>
<evidence type="ECO:0000313" key="2">
    <source>
        <dbReference type="Proteomes" id="UP000566995"/>
    </source>
</evidence>
<accession>A0A7W7KM54</accession>
<name>A0A7W7KM54_PSENT</name>
<dbReference type="GO" id="GO:0004519">
    <property type="term" value="F:endonuclease activity"/>
    <property type="evidence" value="ECO:0007669"/>
    <property type="project" value="InterPro"/>
</dbReference>
<dbReference type="AlphaFoldDB" id="A0A7W7KM54"/>
<dbReference type="RefSeq" id="WP_184592710.1">
    <property type="nucleotide sequence ID" value="NZ_JACHLI010000018.1"/>
</dbReference>
<gene>
    <name evidence="1" type="ORF">HNP46_004215</name>
</gene>
<organism evidence="1 2">
    <name type="scientific">Pseudomonas nitroreducens</name>
    <dbReference type="NCBI Taxonomy" id="46680"/>
    <lineage>
        <taxon>Bacteria</taxon>
        <taxon>Pseudomonadati</taxon>
        <taxon>Pseudomonadota</taxon>
        <taxon>Gammaproteobacteria</taxon>
        <taxon>Pseudomonadales</taxon>
        <taxon>Pseudomonadaceae</taxon>
        <taxon>Pseudomonas</taxon>
    </lineage>
</organism>
<dbReference type="Proteomes" id="UP000566995">
    <property type="component" value="Unassembled WGS sequence"/>
</dbReference>
<dbReference type="Pfam" id="PF09618">
    <property type="entry name" value="Cas_Csy4"/>
    <property type="match status" value="1"/>
</dbReference>
<evidence type="ECO:0000313" key="1">
    <source>
        <dbReference type="EMBL" id="MBB4865334.1"/>
    </source>
</evidence>